<dbReference type="AlphaFoldDB" id="A0AAX6I7Y8"/>
<reference evidence="1" key="1">
    <citation type="journal article" date="2023" name="GigaByte">
        <title>Genome assembly of the bearded iris, Iris pallida Lam.</title>
        <authorList>
            <person name="Bruccoleri R.E."/>
            <person name="Oakeley E.J."/>
            <person name="Faust A.M.E."/>
            <person name="Altorfer M."/>
            <person name="Dessus-Babus S."/>
            <person name="Burckhardt D."/>
            <person name="Oertli M."/>
            <person name="Naumann U."/>
            <person name="Petersen F."/>
            <person name="Wong J."/>
        </authorList>
    </citation>
    <scope>NUCLEOTIDE SEQUENCE</scope>
    <source>
        <strain evidence="1">GSM-AAB239-AS_SAM_17_03QT</strain>
    </source>
</reference>
<name>A0AAX6I7Y8_IRIPA</name>
<dbReference type="Proteomes" id="UP001140949">
    <property type="component" value="Unassembled WGS sequence"/>
</dbReference>
<comment type="caution">
    <text evidence="1">The sequence shown here is derived from an EMBL/GenBank/DDBJ whole genome shotgun (WGS) entry which is preliminary data.</text>
</comment>
<organism evidence="1 2">
    <name type="scientific">Iris pallida</name>
    <name type="common">Sweet iris</name>
    <dbReference type="NCBI Taxonomy" id="29817"/>
    <lineage>
        <taxon>Eukaryota</taxon>
        <taxon>Viridiplantae</taxon>
        <taxon>Streptophyta</taxon>
        <taxon>Embryophyta</taxon>
        <taxon>Tracheophyta</taxon>
        <taxon>Spermatophyta</taxon>
        <taxon>Magnoliopsida</taxon>
        <taxon>Liliopsida</taxon>
        <taxon>Asparagales</taxon>
        <taxon>Iridaceae</taxon>
        <taxon>Iridoideae</taxon>
        <taxon>Irideae</taxon>
        <taxon>Iris</taxon>
    </lineage>
</organism>
<sequence>MTSYETGIKRTHRKGRSAIQLHGVLGRSCFGRLNCPRLMSLAITTWMFNWSPIVEEMKESEP</sequence>
<dbReference type="EMBL" id="JANAVB010003598">
    <property type="protein sequence ID" value="KAJ6849440.1"/>
    <property type="molecule type" value="Genomic_DNA"/>
</dbReference>
<keyword evidence="2" id="KW-1185">Reference proteome</keyword>
<protein>
    <submittedName>
        <fullName evidence="1">Uncharacterized protein</fullName>
    </submittedName>
</protein>
<evidence type="ECO:0000313" key="1">
    <source>
        <dbReference type="EMBL" id="KAJ6849440.1"/>
    </source>
</evidence>
<evidence type="ECO:0000313" key="2">
    <source>
        <dbReference type="Proteomes" id="UP001140949"/>
    </source>
</evidence>
<reference evidence="1" key="2">
    <citation type="submission" date="2023-04" db="EMBL/GenBank/DDBJ databases">
        <authorList>
            <person name="Bruccoleri R.E."/>
            <person name="Oakeley E.J."/>
            <person name="Faust A.-M."/>
            <person name="Dessus-Babus S."/>
            <person name="Altorfer M."/>
            <person name="Burckhardt D."/>
            <person name="Oertli M."/>
            <person name="Naumann U."/>
            <person name="Petersen F."/>
            <person name="Wong J."/>
        </authorList>
    </citation>
    <scope>NUCLEOTIDE SEQUENCE</scope>
    <source>
        <strain evidence="1">GSM-AAB239-AS_SAM_17_03QT</strain>
        <tissue evidence="1">Leaf</tissue>
    </source>
</reference>
<proteinExistence type="predicted"/>
<gene>
    <name evidence="1" type="ORF">M6B38_270640</name>
</gene>
<accession>A0AAX6I7Y8</accession>